<evidence type="ECO:0000313" key="3">
    <source>
        <dbReference type="EMBL" id="NGP76989.1"/>
    </source>
</evidence>
<keyword evidence="1" id="KW-0732">Signal</keyword>
<dbReference type="EMBL" id="JAALLT010000003">
    <property type="protein sequence ID" value="NGP76989.1"/>
    <property type="molecule type" value="Genomic_DNA"/>
</dbReference>
<organism evidence="3 4">
    <name type="scientific">Halalkalibaculum roseum</name>
    <dbReference type="NCBI Taxonomy" id="2709311"/>
    <lineage>
        <taxon>Bacteria</taxon>
        <taxon>Pseudomonadati</taxon>
        <taxon>Balneolota</taxon>
        <taxon>Balneolia</taxon>
        <taxon>Balneolales</taxon>
        <taxon>Balneolaceae</taxon>
        <taxon>Halalkalibaculum</taxon>
    </lineage>
</organism>
<dbReference type="Gene3D" id="3.40.50.12140">
    <property type="entry name" value="Domain of unknown function DUF4159"/>
    <property type="match status" value="1"/>
</dbReference>
<feature type="signal peptide" evidence="1">
    <location>
        <begin position="1"/>
        <end position="27"/>
    </location>
</feature>
<dbReference type="Pfam" id="PF13709">
    <property type="entry name" value="DUF4159"/>
    <property type="match status" value="1"/>
</dbReference>
<keyword evidence="4" id="KW-1185">Reference proteome</keyword>
<protein>
    <submittedName>
        <fullName evidence="3">DUF4159 domain-containing protein</fullName>
    </submittedName>
</protein>
<dbReference type="Proteomes" id="UP000473278">
    <property type="component" value="Unassembled WGS sequence"/>
</dbReference>
<name>A0A6M1SPG2_9BACT</name>
<dbReference type="AlphaFoldDB" id="A0A6M1SPG2"/>
<comment type="caution">
    <text evidence="3">The sequence shown here is derived from an EMBL/GenBank/DDBJ whole genome shotgun (WGS) entry which is preliminary data.</text>
</comment>
<feature type="domain" description="DUF4159" evidence="2">
    <location>
        <begin position="34"/>
        <end position="225"/>
    </location>
</feature>
<evidence type="ECO:0000259" key="2">
    <source>
        <dbReference type="Pfam" id="PF13709"/>
    </source>
</evidence>
<accession>A0A6M1SPG2</accession>
<dbReference type="InterPro" id="IPR025297">
    <property type="entry name" value="DUF4159"/>
</dbReference>
<gene>
    <name evidence="3" type="ORF">G3570_10120</name>
</gene>
<sequence length="229" mass="26214">MKIKQSTVLFTLLIFLCTIAVPSEALSQDNDSFTLARVKYRGGGDWYNDPSSLKNLIEFTRDRVPISIDAEYEDVAIGSRDLFEYPFAFLTGHGTISLNSTEASNLRDYLDNGGFLYIDDDYGLDEHFRKVINQIYPNEELIEIPFEHKIYHQVYEFPNGLPKVHEHDGKAPRGYGLFRQGRMVLFYTYESNLADGWANPEVHQDPESLRQEALQMGVNILVYALTSGR</sequence>
<evidence type="ECO:0000256" key="1">
    <source>
        <dbReference type="SAM" id="SignalP"/>
    </source>
</evidence>
<evidence type="ECO:0000313" key="4">
    <source>
        <dbReference type="Proteomes" id="UP000473278"/>
    </source>
</evidence>
<proteinExistence type="predicted"/>
<feature type="chain" id="PRO_5026862697" evidence="1">
    <location>
        <begin position="28"/>
        <end position="229"/>
    </location>
</feature>
<dbReference type="RefSeq" id="WP_165141928.1">
    <property type="nucleotide sequence ID" value="NZ_JAALLT010000003.1"/>
</dbReference>
<reference evidence="3 4" key="1">
    <citation type="submission" date="2020-02" db="EMBL/GenBank/DDBJ databases">
        <title>Balneolaceae bacterium YR4-1, complete genome.</title>
        <authorList>
            <person name="Li Y."/>
            <person name="Wu S."/>
        </authorList>
    </citation>
    <scope>NUCLEOTIDE SEQUENCE [LARGE SCALE GENOMIC DNA]</scope>
    <source>
        <strain evidence="3 4">YR4-1</strain>
    </source>
</reference>